<dbReference type="Proteomes" id="UP001519363">
    <property type="component" value="Unassembled WGS sequence"/>
</dbReference>
<sequence length="260" mass="29024">MTGVLTSLSAVELDFAWEALRLERAPYPLRVRSHGHTMEERDVLRVRVFEGLRQRRLARERGERWELDPQLEDQLSLLARHHIAVELIQYTDVPVMAVAVARGERAVLAVQAEDESLHLQEVRDTGLAEAVVSVLPHGQAGRQAPVSIPLAGLQRAIGPQKLDPFGDSVDQLVAAGMNRSQAYTLEYLSKHRHQGGQFGVSVAERYTTHMERDATVVSWFDSEDGRYLLVSERGSISVSPADNGRIAHRVQELVASVRSR</sequence>
<evidence type="ECO:0000256" key="1">
    <source>
        <dbReference type="ARBA" id="ARBA00004496"/>
    </source>
</evidence>
<dbReference type="RefSeq" id="WP_086780570.1">
    <property type="nucleotide sequence ID" value="NZ_JAGIOO010000001.1"/>
</dbReference>
<comment type="subcellular location">
    <subcellularLocation>
        <location evidence="1">Cytoplasm</location>
    </subcellularLocation>
</comment>
<evidence type="ECO:0000313" key="5">
    <source>
        <dbReference type="EMBL" id="MBP2475795.1"/>
    </source>
</evidence>
<evidence type="ECO:0000256" key="4">
    <source>
        <dbReference type="ARBA" id="ARBA00023186"/>
    </source>
</evidence>
<proteinExistence type="inferred from homology"/>
<comment type="similarity">
    <text evidence="2">Belongs to the EspG family.</text>
</comment>
<reference evidence="5 6" key="1">
    <citation type="submission" date="2021-03" db="EMBL/GenBank/DDBJ databases">
        <title>Sequencing the genomes of 1000 actinobacteria strains.</title>
        <authorList>
            <person name="Klenk H.-P."/>
        </authorList>
    </citation>
    <scope>NUCLEOTIDE SEQUENCE [LARGE SCALE GENOMIC DNA]</scope>
    <source>
        <strain evidence="5 6">DSM 44580</strain>
    </source>
</reference>
<accession>A0ABS5AJC5</accession>
<evidence type="ECO:0008006" key="7">
    <source>
        <dbReference type="Google" id="ProtNLM"/>
    </source>
</evidence>
<gene>
    <name evidence="5" type="ORF">JOF53_004667</name>
</gene>
<dbReference type="Pfam" id="PF14011">
    <property type="entry name" value="ESX-1_EspG"/>
    <property type="match status" value="1"/>
</dbReference>
<evidence type="ECO:0000313" key="6">
    <source>
        <dbReference type="Proteomes" id="UP001519363"/>
    </source>
</evidence>
<organism evidence="5 6">
    <name type="scientific">Crossiella equi</name>
    <dbReference type="NCBI Taxonomy" id="130796"/>
    <lineage>
        <taxon>Bacteria</taxon>
        <taxon>Bacillati</taxon>
        <taxon>Actinomycetota</taxon>
        <taxon>Actinomycetes</taxon>
        <taxon>Pseudonocardiales</taxon>
        <taxon>Pseudonocardiaceae</taxon>
        <taxon>Crossiella</taxon>
    </lineage>
</organism>
<comment type="caution">
    <text evidence="5">The sequence shown here is derived from an EMBL/GenBank/DDBJ whole genome shotgun (WGS) entry which is preliminary data.</text>
</comment>
<dbReference type="EMBL" id="JAGIOO010000001">
    <property type="protein sequence ID" value="MBP2475795.1"/>
    <property type="molecule type" value="Genomic_DNA"/>
</dbReference>
<name>A0ABS5AJC5_9PSEU</name>
<evidence type="ECO:0000256" key="2">
    <source>
        <dbReference type="ARBA" id="ARBA00006411"/>
    </source>
</evidence>
<dbReference type="InterPro" id="IPR025734">
    <property type="entry name" value="EspG"/>
</dbReference>
<evidence type="ECO:0000256" key="3">
    <source>
        <dbReference type="ARBA" id="ARBA00022490"/>
    </source>
</evidence>
<keyword evidence="3" id="KW-0963">Cytoplasm</keyword>
<keyword evidence="4" id="KW-0143">Chaperone</keyword>
<protein>
    <recommendedName>
        <fullName evidence="7">ESX secretion-associated protein EspG</fullName>
    </recommendedName>
</protein>
<keyword evidence="6" id="KW-1185">Reference proteome</keyword>